<evidence type="ECO:0000313" key="4">
    <source>
        <dbReference type="Proteomes" id="UP000722485"/>
    </source>
</evidence>
<keyword evidence="4" id="KW-1185">Reference proteome</keyword>
<comment type="caution">
    <text evidence="3">The sequence shown here is derived from an EMBL/GenBank/DDBJ whole genome shotgun (WGS) entry which is preliminary data.</text>
</comment>
<dbReference type="GO" id="GO:0003824">
    <property type="term" value="F:catalytic activity"/>
    <property type="evidence" value="ECO:0007669"/>
    <property type="project" value="InterPro"/>
</dbReference>
<evidence type="ECO:0000259" key="2">
    <source>
        <dbReference type="Pfam" id="PF01048"/>
    </source>
</evidence>
<name>A0A9P5HGX8_9HYPO</name>
<evidence type="ECO:0000313" key="3">
    <source>
        <dbReference type="EMBL" id="KAF7553716.1"/>
    </source>
</evidence>
<dbReference type="Gene3D" id="1.25.40.10">
    <property type="entry name" value="Tetratricopeptide repeat domain"/>
    <property type="match status" value="1"/>
</dbReference>
<protein>
    <recommendedName>
        <fullName evidence="5">Kinesin light chain</fullName>
    </recommendedName>
</protein>
<dbReference type="PANTHER" id="PTHR46082">
    <property type="entry name" value="ATP/GTP-BINDING PROTEIN-RELATED"/>
    <property type="match status" value="1"/>
</dbReference>
<gene>
    <name evidence="3" type="ORF">G7Z17_g3467</name>
</gene>
<dbReference type="OrthoDB" id="1658288at2759"/>
<sequence length="890" mass="98324">MGTAPVSRSDFEVAIVCALPREYDAVSLLIDQFWDEDGDRYGRAVGDDNRYTTGRMGNIDLVVVLLSNMGRASAAGTAASLRASYPGLRIALLTGICGGVPKTTENEDVLLGDVIISKCVVQHDFGRLYADGFATKSTVEDALGRPTRNIRNMFTYLETSRGLNQIEARASEFLQAIQKKPQGRRRGPNYAYPGADHDRLYHASYQHKHQASATCVCADHRGSTDPVCEASRSLPCGDLGCDDAYLVKRDRVEQNRQLETEGRQHEAQAPWIFVGRVGSGDMVVKSGEDRDRLAAQHKIVGFEMEGAGIWDEVPCIIVKGVCDYADSHKNKRWQNFAAATAASTVKALLEQYIKTDAPAPAIARGIEPGDTRELRNGRPCFTVPFAKNKRFVGRVAILEKLIEKLFTDEACPCVALVGLGGMGKTQIALQVAYWVKENQLDCSVFWVPALSKASFEQACIGIVKTLGLQGAHDEGPMNTVQQYLNSDEAGSWLLVVDNADDNEVLFGAPDAGAGIHEYFPESDNGRILYTTRSKDVAASVADDDVVELEEMSRIEAKECLDKMLGTKELLQDDASINGLLRELTFLPLAITQAAAYMKRNKLPIAKYLQLLRSTEQDMVRLLSRQFPDKTRYAGSQNAIASTWLVSFEQIRKIDSAAADILSFISQIEPKAIPQSILPTPGTKEELISAIGTLCTYAFLSRREDGETLDMHSLVQFATRIWVKREYGVESTLDEAAMHLAAVFPSDDWDNREVWRQYMPHAIRVLRAGRVEETEEMCDLGYWVGRCLQVDGRIREAVEVLEHVVAAQGTLAEEHHDRLSSQHSLAMAYEANGQIERAVEMLEHVVAARGTLAEEHPDRLASQHALAMVYQANGQTEKAVEILEYVVAIEG</sequence>
<dbReference type="InterPro" id="IPR000845">
    <property type="entry name" value="Nucleoside_phosphorylase_d"/>
</dbReference>
<dbReference type="GO" id="GO:0043531">
    <property type="term" value="F:ADP binding"/>
    <property type="evidence" value="ECO:0007669"/>
    <property type="project" value="InterPro"/>
</dbReference>
<dbReference type="InterPro" id="IPR035994">
    <property type="entry name" value="Nucleoside_phosphorylase_sf"/>
</dbReference>
<dbReference type="Gene3D" id="3.40.50.300">
    <property type="entry name" value="P-loop containing nucleotide triphosphate hydrolases"/>
    <property type="match status" value="1"/>
</dbReference>
<dbReference type="Pfam" id="PF00931">
    <property type="entry name" value="NB-ARC"/>
    <property type="match status" value="1"/>
</dbReference>
<feature type="domain" description="NB-ARC" evidence="1">
    <location>
        <begin position="398"/>
        <end position="562"/>
    </location>
</feature>
<dbReference type="InterPro" id="IPR027417">
    <property type="entry name" value="P-loop_NTPase"/>
</dbReference>
<accession>A0A9P5HGX8</accession>
<dbReference type="Gene3D" id="3.40.50.1580">
    <property type="entry name" value="Nucleoside phosphorylase domain"/>
    <property type="match status" value="1"/>
</dbReference>
<dbReference type="EMBL" id="JAANBB010000042">
    <property type="protein sequence ID" value="KAF7553716.1"/>
    <property type="molecule type" value="Genomic_DNA"/>
</dbReference>
<dbReference type="InterPro" id="IPR053137">
    <property type="entry name" value="NLR-like"/>
</dbReference>
<organism evidence="3 4">
    <name type="scientific">Cylindrodendrum hubeiense</name>
    <dbReference type="NCBI Taxonomy" id="595255"/>
    <lineage>
        <taxon>Eukaryota</taxon>
        <taxon>Fungi</taxon>
        <taxon>Dikarya</taxon>
        <taxon>Ascomycota</taxon>
        <taxon>Pezizomycotina</taxon>
        <taxon>Sordariomycetes</taxon>
        <taxon>Hypocreomycetidae</taxon>
        <taxon>Hypocreales</taxon>
        <taxon>Nectriaceae</taxon>
        <taxon>Cylindrodendrum</taxon>
    </lineage>
</organism>
<reference evidence="3" key="1">
    <citation type="submission" date="2020-03" db="EMBL/GenBank/DDBJ databases">
        <title>Draft Genome Sequence of Cylindrodendrum hubeiense.</title>
        <authorList>
            <person name="Buettner E."/>
            <person name="Kellner H."/>
        </authorList>
    </citation>
    <scope>NUCLEOTIDE SEQUENCE</scope>
    <source>
        <strain evidence="3">IHI 201604</strain>
    </source>
</reference>
<dbReference type="SUPFAM" id="SSF53167">
    <property type="entry name" value="Purine and uridine phosphorylases"/>
    <property type="match status" value="1"/>
</dbReference>
<dbReference type="Pfam" id="PF01048">
    <property type="entry name" value="PNP_UDP_1"/>
    <property type="match status" value="1"/>
</dbReference>
<dbReference type="GO" id="GO:0009116">
    <property type="term" value="P:nucleoside metabolic process"/>
    <property type="evidence" value="ECO:0007669"/>
    <property type="project" value="InterPro"/>
</dbReference>
<proteinExistence type="predicted"/>
<evidence type="ECO:0000259" key="1">
    <source>
        <dbReference type="Pfam" id="PF00931"/>
    </source>
</evidence>
<dbReference type="AlphaFoldDB" id="A0A9P5HGX8"/>
<dbReference type="InterPro" id="IPR002182">
    <property type="entry name" value="NB-ARC"/>
</dbReference>
<dbReference type="SUPFAM" id="SSF52540">
    <property type="entry name" value="P-loop containing nucleoside triphosphate hydrolases"/>
    <property type="match status" value="1"/>
</dbReference>
<dbReference type="PANTHER" id="PTHR46082:SF6">
    <property type="entry name" value="AAA+ ATPASE DOMAIN-CONTAINING PROTEIN-RELATED"/>
    <property type="match status" value="1"/>
</dbReference>
<dbReference type="SUPFAM" id="SSF48452">
    <property type="entry name" value="TPR-like"/>
    <property type="match status" value="1"/>
</dbReference>
<dbReference type="InterPro" id="IPR011990">
    <property type="entry name" value="TPR-like_helical_dom_sf"/>
</dbReference>
<evidence type="ECO:0008006" key="5">
    <source>
        <dbReference type="Google" id="ProtNLM"/>
    </source>
</evidence>
<dbReference type="Proteomes" id="UP000722485">
    <property type="component" value="Unassembled WGS sequence"/>
</dbReference>
<dbReference type="Pfam" id="PF13424">
    <property type="entry name" value="TPR_12"/>
    <property type="match status" value="1"/>
</dbReference>
<feature type="domain" description="Nucleoside phosphorylase" evidence="2">
    <location>
        <begin position="13"/>
        <end position="128"/>
    </location>
</feature>